<reference evidence="1 2" key="1">
    <citation type="submission" date="2016-01" db="EMBL/GenBank/DDBJ databases">
        <title>Complete genome sequence of strain Lentibacillus amyloliquefaciens LAM0015T isolated from saline sediment.</title>
        <authorList>
            <person name="Wang J.-L."/>
            <person name="He M.-X."/>
        </authorList>
    </citation>
    <scope>NUCLEOTIDE SEQUENCE [LARGE SCALE GENOMIC DNA]</scope>
    <source>
        <strain evidence="1 2">LAM0015</strain>
    </source>
</reference>
<dbReference type="Proteomes" id="UP000050331">
    <property type="component" value="Chromosome"/>
</dbReference>
<organism evidence="1 2">
    <name type="scientific">Lentibacillus amyloliquefaciens</name>
    <dbReference type="NCBI Taxonomy" id="1472767"/>
    <lineage>
        <taxon>Bacteria</taxon>
        <taxon>Bacillati</taxon>
        <taxon>Bacillota</taxon>
        <taxon>Bacilli</taxon>
        <taxon>Bacillales</taxon>
        <taxon>Bacillaceae</taxon>
        <taxon>Lentibacillus</taxon>
    </lineage>
</organism>
<dbReference type="KEGG" id="lao:AOX59_02430"/>
<protein>
    <submittedName>
        <fullName evidence="1">Uncharacterized protein</fullName>
    </submittedName>
</protein>
<name>A0A0U4EW27_9BACI</name>
<gene>
    <name evidence="1" type="ORF">AOX59_02430</name>
</gene>
<evidence type="ECO:0000313" key="1">
    <source>
        <dbReference type="EMBL" id="ALX47559.1"/>
    </source>
</evidence>
<dbReference type="OrthoDB" id="2965583at2"/>
<proteinExistence type="predicted"/>
<dbReference type="AlphaFoldDB" id="A0A0U4EW27"/>
<dbReference type="EMBL" id="CP013862">
    <property type="protein sequence ID" value="ALX47559.1"/>
    <property type="molecule type" value="Genomic_DNA"/>
</dbReference>
<evidence type="ECO:0000313" key="2">
    <source>
        <dbReference type="Proteomes" id="UP000050331"/>
    </source>
</evidence>
<sequence>MNNSYRIISTFDLECPATIVMTDKETGDVIERGIWNPDPANKDDLYVCLYNPDKHHVHEPDVLEDRLDVYQLEEVLTPSMYQQLQSFLFDKNESFTFELKESDFSMPPAVMLEDEIRYETMRQKEATKKNRK</sequence>
<keyword evidence="2" id="KW-1185">Reference proteome</keyword>
<accession>A0A0U4EW27</accession>